<evidence type="ECO:0000256" key="5">
    <source>
        <dbReference type="ARBA" id="ARBA00023002"/>
    </source>
</evidence>
<comment type="similarity">
    <text evidence="2">Belongs to the NADH dehydrogenase family.</text>
</comment>
<protein>
    <submittedName>
        <fullName evidence="7">FAD-dependent pyridine nucleotide-disulfide oxidoreductase</fullName>
    </submittedName>
</protein>
<sequence>MTAHTSVRVVVIGGGYSGTLTANHLRMRPGLDITLVNPRPHFVERIRLHQFAAGTYTPTVDYGTLLGEGIRLVVDTATRIDTAGRRIELASGGALDYDYVIYAVGSRTAFPASVPGAAEFGYSVAELESAQRLRDALAALQPDVAPAPPVTVVGGGFTGVETAAELAEEGHCVTLICGGELVPTFSAPGRRSVERTLRRLGVTLMETDVVTEVRRDAVVLGDGAVRSSAITIWATGFGVPELAAASGMRTDELGRLLTDETLTSVDDDRIVAAGDCASPSGAPLRMCCATATQVAPQAAETVLARIAGDAPSRFHFAYAGACVSLGRRAGVLQLARRDDSPVSVFVGGRPGAKLKESICRGVVWALRRSARNPGFAFAFRGGPRPAEPTPVWTDVTS</sequence>
<accession>A0A5N5VDC9</accession>
<reference evidence="7 8" key="1">
    <citation type="submission" date="2012-10" db="EMBL/GenBank/DDBJ databases">
        <title>The draft sequence of the Mycobacterium pheli genome.</title>
        <authorList>
            <person name="Pettersson B.M.F."/>
            <person name="Das S."/>
            <person name="Dasgupta S."/>
            <person name="Bhattacharya A."/>
            <person name="Kirsebom L.A."/>
        </authorList>
    </citation>
    <scope>NUCLEOTIDE SEQUENCE [LARGE SCALE GENOMIC DNA]</scope>
    <source>
        <strain evidence="7 8">CCUG 21000</strain>
    </source>
</reference>
<evidence type="ECO:0000256" key="1">
    <source>
        <dbReference type="ARBA" id="ARBA00001974"/>
    </source>
</evidence>
<evidence type="ECO:0000256" key="2">
    <source>
        <dbReference type="ARBA" id="ARBA00005272"/>
    </source>
</evidence>
<dbReference type="Gene3D" id="3.50.50.100">
    <property type="match status" value="1"/>
</dbReference>
<name>A0A5N5VDC9_MYCPH</name>
<dbReference type="PRINTS" id="PR00368">
    <property type="entry name" value="FADPNR"/>
</dbReference>
<dbReference type="Pfam" id="PF07992">
    <property type="entry name" value="Pyr_redox_2"/>
    <property type="match status" value="1"/>
</dbReference>
<evidence type="ECO:0000259" key="6">
    <source>
        <dbReference type="Pfam" id="PF07992"/>
    </source>
</evidence>
<dbReference type="SUPFAM" id="SSF51905">
    <property type="entry name" value="FAD/NAD(P)-binding domain"/>
    <property type="match status" value="2"/>
</dbReference>
<keyword evidence="5" id="KW-0560">Oxidoreductase</keyword>
<comment type="cofactor">
    <cofactor evidence="1">
        <name>FAD</name>
        <dbReference type="ChEBI" id="CHEBI:57692"/>
    </cofactor>
</comment>
<keyword evidence="8" id="KW-1185">Reference proteome</keyword>
<dbReference type="AlphaFoldDB" id="A0A5N5VDC9"/>
<evidence type="ECO:0000256" key="3">
    <source>
        <dbReference type="ARBA" id="ARBA00022630"/>
    </source>
</evidence>
<dbReference type="EMBL" id="ANBP01000001">
    <property type="protein sequence ID" value="KAB7759961.1"/>
    <property type="molecule type" value="Genomic_DNA"/>
</dbReference>
<keyword evidence="4" id="KW-0274">FAD</keyword>
<dbReference type="InterPro" id="IPR023753">
    <property type="entry name" value="FAD/NAD-binding_dom"/>
</dbReference>
<dbReference type="Proteomes" id="UP000325690">
    <property type="component" value="Unassembled WGS sequence"/>
</dbReference>
<organism evidence="7 8">
    <name type="scientific">Mycolicibacterium phlei DSM 43239 = CCUG 21000</name>
    <dbReference type="NCBI Taxonomy" id="1226750"/>
    <lineage>
        <taxon>Bacteria</taxon>
        <taxon>Bacillati</taxon>
        <taxon>Actinomycetota</taxon>
        <taxon>Actinomycetes</taxon>
        <taxon>Mycobacteriales</taxon>
        <taxon>Mycobacteriaceae</taxon>
        <taxon>Mycolicibacterium</taxon>
    </lineage>
</organism>
<feature type="domain" description="FAD/NAD(P)-binding" evidence="6">
    <location>
        <begin position="8"/>
        <end position="282"/>
    </location>
</feature>
<keyword evidence="3" id="KW-0285">Flavoprotein</keyword>
<dbReference type="PANTHER" id="PTHR42913">
    <property type="entry name" value="APOPTOSIS-INDUCING FACTOR 1"/>
    <property type="match status" value="1"/>
</dbReference>
<dbReference type="PRINTS" id="PR00411">
    <property type="entry name" value="PNDRDTASEI"/>
</dbReference>
<evidence type="ECO:0000313" key="8">
    <source>
        <dbReference type="Proteomes" id="UP000325690"/>
    </source>
</evidence>
<dbReference type="RefSeq" id="WP_061480886.1">
    <property type="nucleotide sequence ID" value="NZ_ANBO01000001.1"/>
</dbReference>
<evidence type="ECO:0000256" key="4">
    <source>
        <dbReference type="ARBA" id="ARBA00022827"/>
    </source>
</evidence>
<comment type="caution">
    <text evidence="7">The sequence shown here is derived from an EMBL/GenBank/DDBJ whole genome shotgun (WGS) entry which is preliminary data.</text>
</comment>
<evidence type="ECO:0000313" key="7">
    <source>
        <dbReference type="EMBL" id="KAB7759961.1"/>
    </source>
</evidence>
<dbReference type="GO" id="GO:0003955">
    <property type="term" value="F:NAD(P)H dehydrogenase (quinone) activity"/>
    <property type="evidence" value="ECO:0007669"/>
    <property type="project" value="TreeGrafter"/>
</dbReference>
<dbReference type="InterPro" id="IPR051169">
    <property type="entry name" value="NADH-Q_oxidoreductase"/>
</dbReference>
<dbReference type="GO" id="GO:0019646">
    <property type="term" value="P:aerobic electron transport chain"/>
    <property type="evidence" value="ECO:0007669"/>
    <property type="project" value="TreeGrafter"/>
</dbReference>
<proteinExistence type="inferred from homology"/>
<dbReference type="InterPro" id="IPR036188">
    <property type="entry name" value="FAD/NAD-bd_sf"/>
</dbReference>
<gene>
    <name evidence="7" type="ORF">MPHL21000_02740</name>
</gene>
<dbReference type="GeneID" id="74304621"/>
<dbReference type="PANTHER" id="PTHR42913:SF3">
    <property type="entry name" value="64 KDA MITOCHONDRIAL NADH DEHYDROGENASE (EUROFUNG)"/>
    <property type="match status" value="1"/>
</dbReference>